<accession>A0A0D7BM85</accession>
<name>A0A0D7BM85_9AGAR</name>
<organism evidence="2 3">
    <name type="scientific">Cylindrobasidium torrendii FP15055 ss-10</name>
    <dbReference type="NCBI Taxonomy" id="1314674"/>
    <lineage>
        <taxon>Eukaryota</taxon>
        <taxon>Fungi</taxon>
        <taxon>Dikarya</taxon>
        <taxon>Basidiomycota</taxon>
        <taxon>Agaricomycotina</taxon>
        <taxon>Agaricomycetes</taxon>
        <taxon>Agaricomycetidae</taxon>
        <taxon>Agaricales</taxon>
        <taxon>Marasmiineae</taxon>
        <taxon>Physalacriaceae</taxon>
        <taxon>Cylindrobasidium</taxon>
    </lineage>
</organism>
<proteinExistence type="predicted"/>
<evidence type="ECO:0000313" key="2">
    <source>
        <dbReference type="EMBL" id="KIY71315.1"/>
    </source>
</evidence>
<sequence length="270" mass="30910">MQMQMLEEPPLDFDLIEIDPIPRRDSVAPHSVFSPSALQYSNQHQCPNQHQYLNQHQYPNQNQLLYTPAQVYIPAATDEDVVLSRHRHHHHHQTTITSSALRDRESNVNTRRAPRKLRCKRTSPPFAPSFCDPPRTPQPQYQFALGICLPPLLPDFEEAQDEDVGMDVDADSNSDSDSDYSNDDYSNDDYSHSDSDSNSDYSSDPDSDSDYSEMVVDRPSRDYFAARFASMLLQRQIPKKRRQTPTARKRWGGGGEQRMSPLREVLVCVG</sequence>
<feature type="region of interest" description="Disordered" evidence="1">
    <location>
        <begin position="236"/>
        <end position="258"/>
    </location>
</feature>
<evidence type="ECO:0000313" key="3">
    <source>
        <dbReference type="Proteomes" id="UP000054007"/>
    </source>
</evidence>
<feature type="region of interest" description="Disordered" evidence="1">
    <location>
        <begin position="166"/>
        <end position="214"/>
    </location>
</feature>
<feature type="compositionally biased region" description="Acidic residues" evidence="1">
    <location>
        <begin position="166"/>
        <end position="187"/>
    </location>
</feature>
<evidence type="ECO:0000256" key="1">
    <source>
        <dbReference type="SAM" id="MobiDB-lite"/>
    </source>
</evidence>
<feature type="region of interest" description="Disordered" evidence="1">
    <location>
        <begin position="88"/>
        <end position="135"/>
    </location>
</feature>
<dbReference type="EMBL" id="KN880456">
    <property type="protein sequence ID" value="KIY71315.1"/>
    <property type="molecule type" value="Genomic_DNA"/>
</dbReference>
<protein>
    <submittedName>
        <fullName evidence="2">Uncharacterized protein</fullName>
    </submittedName>
</protein>
<keyword evidence="3" id="KW-1185">Reference proteome</keyword>
<gene>
    <name evidence="2" type="ORF">CYLTODRAFT_418999</name>
</gene>
<feature type="compositionally biased region" description="Basic residues" evidence="1">
    <location>
        <begin position="237"/>
        <end position="251"/>
    </location>
</feature>
<dbReference type="Proteomes" id="UP000054007">
    <property type="component" value="Unassembled WGS sequence"/>
</dbReference>
<reference evidence="2 3" key="1">
    <citation type="journal article" date="2015" name="Fungal Genet. Biol.">
        <title>Evolution of novel wood decay mechanisms in Agaricales revealed by the genome sequences of Fistulina hepatica and Cylindrobasidium torrendii.</title>
        <authorList>
            <person name="Floudas D."/>
            <person name="Held B.W."/>
            <person name="Riley R."/>
            <person name="Nagy L.G."/>
            <person name="Koehler G."/>
            <person name="Ransdell A.S."/>
            <person name="Younus H."/>
            <person name="Chow J."/>
            <person name="Chiniquy J."/>
            <person name="Lipzen A."/>
            <person name="Tritt A."/>
            <person name="Sun H."/>
            <person name="Haridas S."/>
            <person name="LaButti K."/>
            <person name="Ohm R.A."/>
            <person name="Kues U."/>
            <person name="Blanchette R.A."/>
            <person name="Grigoriev I.V."/>
            <person name="Minto R.E."/>
            <person name="Hibbett D.S."/>
        </authorList>
    </citation>
    <scope>NUCLEOTIDE SEQUENCE [LARGE SCALE GENOMIC DNA]</scope>
    <source>
        <strain evidence="2 3">FP15055 ss-10</strain>
    </source>
</reference>
<feature type="compositionally biased region" description="Basic residues" evidence="1">
    <location>
        <begin position="112"/>
        <end position="121"/>
    </location>
</feature>
<dbReference type="AlphaFoldDB" id="A0A0D7BM85"/>